<keyword evidence="3 6" id="KW-0813">Transport</keyword>
<dbReference type="EMBL" id="CP140153">
    <property type="protein sequence ID" value="WQH15383.1"/>
    <property type="molecule type" value="Genomic_DNA"/>
</dbReference>
<accession>A0ABZ0YTR6</accession>
<keyword evidence="5" id="KW-0864">Zinc transport</keyword>
<evidence type="ECO:0000256" key="2">
    <source>
        <dbReference type="ARBA" id="ARBA00015915"/>
    </source>
</evidence>
<keyword evidence="9" id="KW-1185">Reference proteome</keyword>
<keyword evidence="5" id="KW-0862">Zinc</keyword>
<dbReference type="PRINTS" id="PR00690">
    <property type="entry name" value="ADHESNFAMILY"/>
</dbReference>
<dbReference type="Proteomes" id="UP001327459">
    <property type="component" value="Chromosome"/>
</dbReference>
<name>A0ABZ0YTR6_9GAMM</name>
<feature type="chain" id="PRO_5047235587" description="High-affinity zinc uptake system protein ZnuA" evidence="7">
    <location>
        <begin position="35"/>
        <end position="323"/>
    </location>
</feature>
<evidence type="ECO:0000256" key="6">
    <source>
        <dbReference type="RuleBase" id="RU003512"/>
    </source>
</evidence>
<keyword evidence="4 7" id="KW-0732">Signal</keyword>
<evidence type="ECO:0000313" key="8">
    <source>
        <dbReference type="EMBL" id="WQH15383.1"/>
    </source>
</evidence>
<evidence type="ECO:0000256" key="4">
    <source>
        <dbReference type="ARBA" id="ARBA00022729"/>
    </source>
</evidence>
<dbReference type="InterPro" id="IPR006128">
    <property type="entry name" value="Lipoprotein_PsaA-like"/>
</dbReference>
<reference evidence="8 9" key="1">
    <citation type="submission" date="2023-11" db="EMBL/GenBank/DDBJ databases">
        <title>MicrobeMod: A computational toolkit for identifying prokaryotic methylation and restriction-modification with nanopore sequencing.</title>
        <authorList>
            <person name="Crits-Christoph A."/>
            <person name="Kang S.C."/>
            <person name="Lee H."/>
            <person name="Ostrov N."/>
        </authorList>
    </citation>
    <scope>NUCLEOTIDE SEQUENCE [LARGE SCALE GENOMIC DNA]</scope>
    <source>
        <strain evidence="8 9">ATCC 49870</strain>
    </source>
</reference>
<dbReference type="InterPro" id="IPR050492">
    <property type="entry name" value="Bact_metal-bind_prot9"/>
</dbReference>
<sequence length="323" mass="35503">MIVDRFPLPRRFAPRLVATGLAFVGAFVALSAQAAALTVAVSIPPQAYFVETIGGEHVDVQVMVPANAEPVTYEPTPRQMAALSQAELYFSIGVPFEKGWLPRFRSANPEMAVIDTVATIQRRAMVAHQGHDHDGHDHDAAPDETARDPHVWLSPPLVRLQAETIRDALIEAAPERAADFHRGFRRLAEQINTLDNAILDALSGIDPDARRFLVFHPAFGYFGATYGLEQMPIEVEGKEPGPRELARIIQQAREHQIRVIFIEPQFAQGAARTIAREIDGEVLTLDPLAQDWPAGMRAIAATLAEALEQTTPATDTTHEGQEH</sequence>
<gene>
    <name evidence="8" type="ORF">SR882_06315</name>
</gene>
<protein>
    <recommendedName>
        <fullName evidence="2">High-affinity zinc uptake system protein ZnuA</fullName>
    </recommendedName>
</protein>
<evidence type="ECO:0000256" key="1">
    <source>
        <dbReference type="ARBA" id="ARBA00011028"/>
    </source>
</evidence>
<dbReference type="Gene3D" id="3.40.50.1980">
    <property type="entry name" value="Nitrogenase molybdenum iron protein domain"/>
    <property type="match status" value="2"/>
</dbReference>
<proteinExistence type="inferred from homology"/>
<comment type="similarity">
    <text evidence="1 6">Belongs to the bacterial solute-binding protein 9 family.</text>
</comment>
<dbReference type="RefSeq" id="WP_322520412.1">
    <property type="nucleotide sequence ID" value="NZ_CP140153.1"/>
</dbReference>
<dbReference type="PANTHER" id="PTHR42953">
    <property type="entry name" value="HIGH-AFFINITY ZINC UPTAKE SYSTEM PROTEIN ZNUA-RELATED"/>
    <property type="match status" value="1"/>
</dbReference>
<evidence type="ECO:0000313" key="9">
    <source>
        <dbReference type="Proteomes" id="UP001327459"/>
    </source>
</evidence>
<feature type="signal peptide" evidence="7">
    <location>
        <begin position="1"/>
        <end position="34"/>
    </location>
</feature>
<keyword evidence="5" id="KW-0406">Ion transport</keyword>
<dbReference type="SUPFAM" id="SSF53807">
    <property type="entry name" value="Helical backbone' metal receptor"/>
    <property type="match status" value="1"/>
</dbReference>
<dbReference type="InterPro" id="IPR006127">
    <property type="entry name" value="ZnuA-like"/>
</dbReference>
<dbReference type="PANTHER" id="PTHR42953:SF3">
    <property type="entry name" value="HIGH-AFFINITY ZINC UPTAKE SYSTEM PROTEIN ZNUA"/>
    <property type="match status" value="1"/>
</dbReference>
<organism evidence="8 9">
    <name type="scientific">Guyparkeria halophila</name>
    <dbReference type="NCBI Taxonomy" id="47960"/>
    <lineage>
        <taxon>Bacteria</taxon>
        <taxon>Pseudomonadati</taxon>
        <taxon>Pseudomonadota</taxon>
        <taxon>Gammaproteobacteria</taxon>
        <taxon>Chromatiales</taxon>
        <taxon>Thioalkalibacteraceae</taxon>
        <taxon>Guyparkeria</taxon>
    </lineage>
</organism>
<evidence type="ECO:0000256" key="7">
    <source>
        <dbReference type="SAM" id="SignalP"/>
    </source>
</evidence>
<evidence type="ECO:0000256" key="5">
    <source>
        <dbReference type="ARBA" id="ARBA00022906"/>
    </source>
</evidence>
<evidence type="ECO:0000256" key="3">
    <source>
        <dbReference type="ARBA" id="ARBA00022448"/>
    </source>
</evidence>
<dbReference type="Pfam" id="PF01297">
    <property type="entry name" value="ZnuA"/>
    <property type="match status" value="1"/>
</dbReference>